<evidence type="ECO:0000313" key="4">
    <source>
        <dbReference type="EMBL" id="MPY56179.1"/>
    </source>
</evidence>
<evidence type="ECO:0000256" key="2">
    <source>
        <dbReference type="ARBA" id="ARBA00023002"/>
    </source>
</evidence>
<dbReference type="InterPro" id="IPR013096">
    <property type="entry name" value="Cupin_2"/>
</dbReference>
<reference evidence="4 5" key="1">
    <citation type="submission" date="2019-07" db="EMBL/GenBank/DDBJ databases">
        <title>New species of Amycolatopsis and Streptomyces.</title>
        <authorList>
            <person name="Duangmal K."/>
            <person name="Teo W.F.A."/>
            <person name="Lipun K."/>
        </authorList>
    </citation>
    <scope>NUCLEOTIDE SEQUENCE [LARGE SCALE GENOMIC DNA]</scope>
    <source>
        <strain evidence="4 5">NBRC 106415</strain>
    </source>
</reference>
<dbReference type="Pfam" id="PF07883">
    <property type="entry name" value="Cupin_2"/>
    <property type="match status" value="1"/>
</dbReference>
<evidence type="ECO:0000313" key="5">
    <source>
        <dbReference type="Proteomes" id="UP000400924"/>
    </source>
</evidence>
<dbReference type="Gene3D" id="2.60.120.10">
    <property type="entry name" value="Jelly Rolls"/>
    <property type="match status" value="1"/>
</dbReference>
<organism evidence="4 5">
    <name type="scientific">Streptomyces spongiae</name>
    <dbReference type="NCBI Taxonomy" id="565072"/>
    <lineage>
        <taxon>Bacteria</taxon>
        <taxon>Bacillati</taxon>
        <taxon>Actinomycetota</taxon>
        <taxon>Actinomycetes</taxon>
        <taxon>Kitasatosporales</taxon>
        <taxon>Streptomycetaceae</taxon>
        <taxon>Streptomyces</taxon>
    </lineage>
</organism>
<dbReference type="SUPFAM" id="SSF51182">
    <property type="entry name" value="RmlC-like cupins"/>
    <property type="match status" value="1"/>
</dbReference>
<evidence type="ECO:0000259" key="3">
    <source>
        <dbReference type="Pfam" id="PF07883"/>
    </source>
</evidence>
<dbReference type="CDD" id="cd02216">
    <property type="entry name" value="cupin_GDO-like_N"/>
    <property type="match status" value="1"/>
</dbReference>
<dbReference type="PANTHER" id="PTHR41517:SF1">
    <property type="entry name" value="CUPIN"/>
    <property type="match status" value="1"/>
</dbReference>
<keyword evidence="1" id="KW-0223">Dioxygenase</keyword>
<dbReference type="CDD" id="cd06992">
    <property type="entry name" value="cupin_GDO-like_C"/>
    <property type="match status" value="1"/>
</dbReference>
<protein>
    <submittedName>
        <fullName evidence="4">Cupin domain-containing protein</fullName>
    </submittedName>
</protein>
<dbReference type="PANTHER" id="PTHR41517">
    <property type="entry name" value="1,2-DIOXYGENASE PROTEIN-RELATED"/>
    <property type="match status" value="1"/>
</dbReference>
<keyword evidence="5" id="KW-1185">Reference proteome</keyword>
<dbReference type="OrthoDB" id="285029at2"/>
<name>A0A5N8X9N5_9ACTN</name>
<gene>
    <name evidence="4" type="ORF">FNH08_03010</name>
</gene>
<dbReference type="EMBL" id="VJZC01000009">
    <property type="protein sequence ID" value="MPY56179.1"/>
    <property type="molecule type" value="Genomic_DNA"/>
</dbReference>
<dbReference type="GO" id="GO:0051213">
    <property type="term" value="F:dioxygenase activity"/>
    <property type="evidence" value="ECO:0007669"/>
    <property type="project" value="UniProtKB-KW"/>
</dbReference>
<sequence>MTQDTTSTDHYRAVAELHTAPLWRNLGDVLPAEPRPTAVAHRWRYADLRPHLLHFLATLGLDEAERRVLMLVNPGLTDPPATTTSLYAGLQVIGPRETAQAHRHASHAFRFVIEGGGAATTVNGERVPMRPGDLLLTPGGHWHDHEHTGDEPVIWLDALDYPLVNALDASYFEWFERRSQPHTVPDDLSSRQYVHGLLTPAWGRAAAGPSSPVGRYPWAETRRAFDAIADDAEGSAAEGVLLEYRNPLTGGPVLPTMSCRVTRLRPGFSGVPVRRTSGSVLHVVSGEGTAEIGGVTLDWADHDVIAVPPWAPLRLRNTGLRDAYLFGYTNEPVLRALDLYREEEC</sequence>
<proteinExistence type="predicted"/>
<dbReference type="InterPro" id="IPR047183">
    <property type="entry name" value="GDO-like"/>
</dbReference>
<dbReference type="InterPro" id="IPR014710">
    <property type="entry name" value="RmlC-like_jellyroll"/>
</dbReference>
<comment type="caution">
    <text evidence="4">The sequence shown here is derived from an EMBL/GenBank/DDBJ whole genome shotgun (WGS) entry which is preliminary data.</text>
</comment>
<keyword evidence="2" id="KW-0560">Oxidoreductase</keyword>
<evidence type="ECO:0000256" key="1">
    <source>
        <dbReference type="ARBA" id="ARBA00022964"/>
    </source>
</evidence>
<dbReference type="InterPro" id="IPR011051">
    <property type="entry name" value="RmlC_Cupin_sf"/>
</dbReference>
<dbReference type="RefSeq" id="WP_152769654.1">
    <property type="nucleotide sequence ID" value="NZ_VJZC01000009.1"/>
</dbReference>
<accession>A0A5N8X9N5</accession>
<dbReference type="Proteomes" id="UP000400924">
    <property type="component" value="Unassembled WGS sequence"/>
</dbReference>
<dbReference type="AlphaFoldDB" id="A0A5N8X9N5"/>
<feature type="domain" description="Cupin type-2" evidence="3">
    <location>
        <begin position="90"/>
        <end position="157"/>
    </location>
</feature>